<dbReference type="EMBL" id="CAADHB010000142">
    <property type="protein sequence ID" value="VFK80691.1"/>
    <property type="molecule type" value="Genomic_DNA"/>
</dbReference>
<dbReference type="GO" id="GO:0004673">
    <property type="term" value="F:protein histidine kinase activity"/>
    <property type="evidence" value="ECO:0007669"/>
    <property type="project" value="UniProtKB-EC"/>
</dbReference>
<gene>
    <name evidence="8" type="ORF">BECKSD772D_GA0070982_11425</name>
</gene>
<organism evidence="8">
    <name type="scientific">Candidatus Kentrum sp. SD</name>
    <dbReference type="NCBI Taxonomy" id="2126332"/>
    <lineage>
        <taxon>Bacteria</taxon>
        <taxon>Pseudomonadati</taxon>
        <taxon>Pseudomonadota</taxon>
        <taxon>Gammaproteobacteria</taxon>
        <taxon>Candidatus Kentrum</taxon>
    </lineage>
</organism>
<keyword evidence="4" id="KW-0547">Nucleotide-binding</keyword>
<evidence type="ECO:0000256" key="2">
    <source>
        <dbReference type="ARBA" id="ARBA00012438"/>
    </source>
</evidence>
<comment type="catalytic activity">
    <reaction evidence="1">
        <text>ATP + protein L-histidine = ADP + protein N-phospho-L-histidine.</text>
        <dbReference type="EC" id="2.7.13.3"/>
    </reaction>
</comment>
<keyword evidence="5 8" id="KW-0418">Kinase</keyword>
<proteinExistence type="predicted"/>
<evidence type="ECO:0000256" key="5">
    <source>
        <dbReference type="ARBA" id="ARBA00022777"/>
    </source>
</evidence>
<dbReference type="InterPro" id="IPR036890">
    <property type="entry name" value="HATPase_C_sf"/>
</dbReference>
<evidence type="ECO:0000256" key="6">
    <source>
        <dbReference type="ARBA" id="ARBA00022840"/>
    </source>
</evidence>
<dbReference type="InterPro" id="IPR003594">
    <property type="entry name" value="HATPase_dom"/>
</dbReference>
<dbReference type="Pfam" id="PF02518">
    <property type="entry name" value="HATPase_c"/>
    <property type="match status" value="1"/>
</dbReference>
<dbReference type="GO" id="GO:0005524">
    <property type="term" value="F:ATP binding"/>
    <property type="evidence" value="ECO:0007669"/>
    <property type="project" value="UniProtKB-KW"/>
</dbReference>
<protein>
    <recommendedName>
        <fullName evidence="2">histidine kinase</fullName>
        <ecNumber evidence="2">2.7.13.3</ecNumber>
    </recommendedName>
</protein>
<dbReference type="AlphaFoldDB" id="A0A451BQV0"/>
<dbReference type="InterPro" id="IPR004358">
    <property type="entry name" value="Sig_transdc_His_kin-like_C"/>
</dbReference>
<accession>A0A451BQV0</accession>
<feature type="domain" description="Histidine kinase" evidence="7">
    <location>
        <begin position="1"/>
        <end position="117"/>
    </location>
</feature>
<dbReference type="PROSITE" id="PS50109">
    <property type="entry name" value="HIS_KIN"/>
    <property type="match status" value="1"/>
</dbReference>
<dbReference type="EC" id="2.7.13.3" evidence="2"/>
<dbReference type="InterPro" id="IPR005467">
    <property type="entry name" value="His_kinase_dom"/>
</dbReference>
<dbReference type="SUPFAM" id="SSF55874">
    <property type="entry name" value="ATPase domain of HSP90 chaperone/DNA topoisomerase II/histidine kinase"/>
    <property type="match status" value="1"/>
</dbReference>
<dbReference type="SMART" id="SM00387">
    <property type="entry name" value="HATPase_c"/>
    <property type="match status" value="1"/>
</dbReference>
<evidence type="ECO:0000259" key="7">
    <source>
        <dbReference type="PROSITE" id="PS50109"/>
    </source>
</evidence>
<keyword evidence="6" id="KW-0067">ATP-binding</keyword>
<evidence type="ECO:0000256" key="1">
    <source>
        <dbReference type="ARBA" id="ARBA00000085"/>
    </source>
</evidence>
<evidence type="ECO:0000256" key="4">
    <source>
        <dbReference type="ARBA" id="ARBA00022741"/>
    </source>
</evidence>
<reference evidence="8" key="1">
    <citation type="submission" date="2019-02" db="EMBL/GenBank/DDBJ databases">
        <authorList>
            <person name="Gruber-Vodicka R. H."/>
            <person name="Seah K. B. B."/>
        </authorList>
    </citation>
    <scope>NUCLEOTIDE SEQUENCE</scope>
    <source>
        <strain evidence="8">BECK_S127</strain>
    </source>
</reference>
<dbReference type="InterPro" id="IPR050980">
    <property type="entry name" value="2C_sensor_his_kinase"/>
</dbReference>
<evidence type="ECO:0000256" key="3">
    <source>
        <dbReference type="ARBA" id="ARBA00022679"/>
    </source>
</evidence>
<name>A0A451BQV0_9GAMM</name>
<dbReference type="Gene3D" id="3.30.565.10">
    <property type="entry name" value="Histidine kinase-like ATPase, C-terminal domain"/>
    <property type="match status" value="1"/>
</dbReference>
<dbReference type="PRINTS" id="PR00344">
    <property type="entry name" value="BCTRLSENSOR"/>
</dbReference>
<dbReference type="PANTHER" id="PTHR44936:SF10">
    <property type="entry name" value="SENSOR PROTEIN RSTB"/>
    <property type="match status" value="1"/>
</dbReference>
<keyword evidence="3" id="KW-0808">Transferase</keyword>
<dbReference type="PANTHER" id="PTHR44936">
    <property type="entry name" value="SENSOR PROTEIN CREC"/>
    <property type="match status" value="1"/>
</dbReference>
<evidence type="ECO:0000313" key="8">
    <source>
        <dbReference type="EMBL" id="VFK80691.1"/>
    </source>
</evidence>
<sequence>MTSFPSSILPVFVNLTDNALFWLGEREARDAEGRPIPRVKLDADERGYLFSDNGRGIPARDREAVFEQGFTRKPGGRGLGLFISREVLRGIGFTLELLDSPAAGGGTQFRIAQEAQDEDDGE</sequence>